<evidence type="ECO:0000256" key="4">
    <source>
        <dbReference type="ARBA" id="ARBA00023239"/>
    </source>
</evidence>
<gene>
    <name evidence="6" type="ORF">GQE98_10240</name>
</gene>
<dbReference type="AlphaFoldDB" id="A0A6L8W9F7"/>
<dbReference type="EMBL" id="WTUW01000002">
    <property type="protein sequence ID" value="MZR31010.1"/>
    <property type="molecule type" value="Genomic_DNA"/>
</dbReference>
<reference evidence="6 7" key="1">
    <citation type="submission" date="2019-12" db="EMBL/GenBank/DDBJ databases">
        <title>Snethiella sp. nov. sp. isolated from sea sand.</title>
        <authorList>
            <person name="Kim J."/>
            <person name="Jeong S.E."/>
            <person name="Jung H.S."/>
            <person name="Jeon C.O."/>
        </authorList>
    </citation>
    <scope>NUCLEOTIDE SEQUENCE [LARGE SCALE GENOMIC DNA]</scope>
    <source>
        <strain evidence="6 7">DP05</strain>
    </source>
</reference>
<dbReference type="PANTHER" id="PTHR33337">
    <property type="entry name" value="GFA DOMAIN-CONTAINING PROTEIN"/>
    <property type="match status" value="1"/>
</dbReference>
<dbReference type="Proteomes" id="UP000476030">
    <property type="component" value="Unassembled WGS sequence"/>
</dbReference>
<evidence type="ECO:0000313" key="7">
    <source>
        <dbReference type="Proteomes" id="UP000476030"/>
    </source>
</evidence>
<dbReference type="SUPFAM" id="SSF51316">
    <property type="entry name" value="Mss4-like"/>
    <property type="match status" value="1"/>
</dbReference>
<keyword evidence="3" id="KW-0862">Zinc</keyword>
<dbReference type="GO" id="GO:0046872">
    <property type="term" value="F:metal ion binding"/>
    <property type="evidence" value="ECO:0007669"/>
    <property type="project" value="UniProtKB-KW"/>
</dbReference>
<comment type="caution">
    <text evidence="6">The sequence shown here is derived from an EMBL/GenBank/DDBJ whole genome shotgun (WGS) entry which is preliminary data.</text>
</comment>
<evidence type="ECO:0000313" key="6">
    <source>
        <dbReference type="EMBL" id="MZR31010.1"/>
    </source>
</evidence>
<evidence type="ECO:0000256" key="2">
    <source>
        <dbReference type="ARBA" id="ARBA00022723"/>
    </source>
</evidence>
<protein>
    <submittedName>
        <fullName evidence="6">GFA family protein</fullName>
    </submittedName>
</protein>
<dbReference type="Pfam" id="PF04828">
    <property type="entry name" value="GFA"/>
    <property type="match status" value="1"/>
</dbReference>
<feature type="domain" description="CENP-V/GFA" evidence="5">
    <location>
        <begin position="3"/>
        <end position="136"/>
    </location>
</feature>
<sequence length="158" mass="17196">MKLDGSCHCGAVHFSLNSAHLYPFNYCFCSICRKTQGGGGFAINLGGEAASLKIEGAENISIYQAKLDGNAGLSPAKRHFCKTCGSALWVYDPRWPELIHPFASAIDSDLPAAPERTFLMIGSKKAWVPVDAGPEDKVFAEYPDESIADWHRRLGCES</sequence>
<evidence type="ECO:0000256" key="3">
    <source>
        <dbReference type="ARBA" id="ARBA00022833"/>
    </source>
</evidence>
<keyword evidence="2" id="KW-0479">Metal-binding</keyword>
<dbReference type="InterPro" id="IPR006913">
    <property type="entry name" value="CENP-V/GFA"/>
</dbReference>
<dbReference type="InterPro" id="IPR011057">
    <property type="entry name" value="Mss4-like_sf"/>
</dbReference>
<proteinExistence type="inferred from homology"/>
<dbReference type="PROSITE" id="PS51891">
    <property type="entry name" value="CENP_V_GFA"/>
    <property type="match status" value="1"/>
</dbReference>
<keyword evidence="7" id="KW-1185">Reference proteome</keyword>
<dbReference type="RefSeq" id="WP_161315546.1">
    <property type="nucleotide sequence ID" value="NZ_WTUW01000002.1"/>
</dbReference>
<dbReference type="GO" id="GO:0016846">
    <property type="term" value="F:carbon-sulfur lyase activity"/>
    <property type="evidence" value="ECO:0007669"/>
    <property type="project" value="InterPro"/>
</dbReference>
<accession>A0A6L8W9F7</accession>
<dbReference type="PANTHER" id="PTHR33337:SF44">
    <property type="entry name" value="DUF636 DOMAIN PROTEIN (AFU_ORTHOLOGUE AFUA_1G09754)"/>
    <property type="match status" value="1"/>
</dbReference>
<evidence type="ECO:0000259" key="5">
    <source>
        <dbReference type="PROSITE" id="PS51891"/>
    </source>
</evidence>
<comment type="similarity">
    <text evidence="1">Belongs to the Gfa family.</text>
</comment>
<organism evidence="6 7">
    <name type="scientific">Sneathiella litorea</name>
    <dbReference type="NCBI Taxonomy" id="2606216"/>
    <lineage>
        <taxon>Bacteria</taxon>
        <taxon>Pseudomonadati</taxon>
        <taxon>Pseudomonadota</taxon>
        <taxon>Alphaproteobacteria</taxon>
        <taxon>Sneathiellales</taxon>
        <taxon>Sneathiellaceae</taxon>
        <taxon>Sneathiella</taxon>
    </lineage>
</organism>
<name>A0A6L8W9F7_9PROT</name>
<evidence type="ECO:0000256" key="1">
    <source>
        <dbReference type="ARBA" id="ARBA00005495"/>
    </source>
</evidence>
<dbReference type="Gene3D" id="3.90.1590.10">
    <property type="entry name" value="glutathione-dependent formaldehyde- activating enzyme (gfa)"/>
    <property type="match status" value="1"/>
</dbReference>
<keyword evidence="4" id="KW-0456">Lyase</keyword>